<evidence type="ECO:0000313" key="8">
    <source>
        <dbReference type="EMBL" id="GAK44666.1"/>
    </source>
</evidence>
<reference evidence="8 9" key="1">
    <citation type="submission" date="2014-07" db="EMBL/GenBank/DDBJ databases">
        <title>Tepidicaulis marinum gen. nov., sp. nov., a novel marine bacterium denitrifying nitrate to nitrous oxide strictly under microaerobic conditions.</title>
        <authorList>
            <person name="Takeuchi M."/>
            <person name="Yamagishi T."/>
            <person name="Kamagata Y."/>
            <person name="Oshima K."/>
            <person name="Hattori M."/>
            <person name="Katayama T."/>
            <person name="Hanada S."/>
            <person name="Tamaki H."/>
            <person name="Marumo K."/>
            <person name="Maeda H."/>
            <person name="Nedachi M."/>
            <person name="Iwasaki W."/>
            <person name="Suwa Y."/>
            <person name="Sakata S."/>
        </authorList>
    </citation>
    <scope>NUCLEOTIDE SEQUENCE [LARGE SCALE GENOMIC DNA]</scope>
    <source>
        <strain evidence="8 9">MA2</strain>
    </source>
</reference>
<keyword evidence="6" id="KW-1133">Transmembrane helix</keyword>
<evidence type="ECO:0000256" key="1">
    <source>
        <dbReference type="ARBA" id="ARBA00001947"/>
    </source>
</evidence>
<dbReference type="GO" id="GO:0016787">
    <property type="term" value="F:hydrolase activity"/>
    <property type="evidence" value="ECO:0007669"/>
    <property type="project" value="UniProtKB-KW"/>
</dbReference>
<evidence type="ECO:0000256" key="6">
    <source>
        <dbReference type="SAM" id="Phobius"/>
    </source>
</evidence>
<dbReference type="InterPro" id="IPR036866">
    <property type="entry name" value="RibonucZ/Hydroxyglut_hydro"/>
</dbReference>
<dbReference type="SUPFAM" id="SSF56281">
    <property type="entry name" value="Metallo-hydrolase/oxidoreductase"/>
    <property type="match status" value="1"/>
</dbReference>
<dbReference type="SMART" id="SM00849">
    <property type="entry name" value="Lactamase_B"/>
    <property type="match status" value="1"/>
</dbReference>
<organism evidence="8 9">
    <name type="scientific">Tepidicaulis marinus</name>
    <dbReference type="NCBI Taxonomy" id="1333998"/>
    <lineage>
        <taxon>Bacteria</taxon>
        <taxon>Pseudomonadati</taxon>
        <taxon>Pseudomonadota</taxon>
        <taxon>Alphaproteobacteria</taxon>
        <taxon>Hyphomicrobiales</taxon>
        <taxon>Parvibaculaceae</taxon>
        <taxon>Tepidicaulis</taxon>
    </lineage>
</organism>
<evidence type="ECO:0000256" key="5">
    <source>
        <dbReference type="ARBA" id="ARBA00022833"/>
    </source>
</evidence>
<evidence type="ECO:0000256" key="2">
    <source>
        <dbReference type="ARBA" id="ARBA00007749"/>
    </source>
</evidence>
<comment type="similarity">
    <text evidence="2">Belongs to the metallo-beta-lactamase superfamily.</text>
</comment>
<feature type="domain" description="Metallo-beta-lactamase" evidence="7">
    <location>
        <begin position="86"/>
        <end position="286"/>
    </location>
</feature>
<keyword evidence="5" id="KW-0862">Zinc</keyword>
<dbReference type="PANTHER" id="PTHR42978">
    <property type="entry name" value="QUORUM-QUENCHING LACTONASE YTNP-RELATED-RELATED"/>
    <property type="match status" value="1"/>
</dbReference>
<keyword evidence="9" id="KW-1185">Reference proteome</keyword>
<protein>
    <submittedName>
        <fullName evidence="8">Beta-lactamase domain-containing protein</fullName>
    </submittedName>
</protein>
<dbReference type="InterPro" id="IPR051013">
    <property type="entry name" value="MBL_superfamily_lactonases"/>
</dbReference>
<evidence type="ECO:0000313" key="9">
    <source>
        <dbReference type="Proteomes" id="UP000028702"/>
    </source>
</evidence>
<evidence type="ECO:0000256" key="4">
    <source>
        <dbReference type="ARBA" id="ARBA00022801"/>
    </source>
</evidence>
<dbReference type="STRING" id="1333998.M2A_1165"/>
<proteinExistence type="inferred from homology"/>
<gene>
    <name evidence="8" type="ORF">M2A_1165</name>
</gene>
<dbReference type="PANTHER" id="PTHR42978:SF2">
    <property type="entry name" value="102 KBASES UNSTABLE REGION: FROM 1 TO 119443"/>
    <property type="match status" value="1"/>
</dbReference>
<dbReference type="InterPro" id="IPR001279">
    <property type="entry name" value="Metallo-B-lactamas"/>
</dbReference>
<keyword evidence="6" id="KW-0812">Transmembrane</keyword>
<dbReference type="EMBL" id="BBIO01000004">
    <property type="protein sequence ID" value="GAK44666.1"/>
    <property type="molecule type" value="Genomic_DNA"/>
</dbReference>
<dbReference type="Pfam" id="PF00753">
    <property type="entry name" value="Lactamase_B"/>
    <property type="match status" value="1"/>
</dbReference>
<keyword evidence="3" id="KW-0479">Metal-binding</keyword>
<dbReference type="eggNOG" id="COG0491">
    <property type="taxonomic scope" value="Bacteria"/>
</dbReference>
<name>A0A081B9E8_9HYPH</name>
<evidence type="ECO:0000259" key="7">
    <source>
        <dbReference type="SMART" id="SM00849"/>
    </source>
</evidence>
<feature type="transmembrane region" description="Helical" evidence="6">
    <location>
        <begin position="7"/>
        <end position="25"/>
    </location>
</feature>
<dbReference type="GO" id="GO:0046872">
    <property type="term" value="F:metal ion binding"/>
    <property type="evidence" value="ECO:0007669"/>
    <property type="project" value="UniProtKB-KW"/>
</dbReference>
<comment type="cofactor">
    <cofactor evidence="1">
        <name>Zn(2+)</name>
        <dbReference type="ChEBI" id="CHEBI:29105"/>
    </cofactor>
</comment>
<sequence>MSKGKLISAIVALLVIVLGAAYYWYVVESHVPEDPQFSLNIETLREKANAVSGEKPTAIAVEHVGSLEFPGAAVISGGEWSMREMAVYSYKIIFPGGHIVVDTAAEPSQAKEAGATAVNMDSYGRMMAAMDSADHIVITHEHMDHIGGLAAAADGERFRRQMTLTEEQLAFPAYRDPAQFKEGALEGYEPLAYEGTYALAPGVVLIKAPGHTPGSQMIFVQLQNGSEYLMIGDIAWHFDSVTTMKARPRFVSYNFLNEDRDMVHWELAELKRLHEEEPGIIMMAGHDRALVEGYVEEGKLRAGF</sequence>
<keyword evidence="6" id="KW-0472">Membrane</keyword>
<comment type="caution">
    <text evidence="8">The sequence shown here is derived from an EMBL/GenBank/DDBJ whole genome shotgun (WGS) entry which is preliminary data.</text>
</comment>
<dbReference type="Gene3D" id="3.60.15.10">
    <property type="entry name" value="Ribonuclease Z/Hydroxyacylglutathione hydrolase-like"/>
    <property type="match status" value="1"/>
</dbReference>
<dbReference type="RefSeq" id="WP_045444285.1">
    <property type="nucleotide sequence ID" value="NZ_BBIO01000004.1"/>
</dbReference>
<evidence type="ECO:0000256" key="3">
    <source>
        <dbReference type="ARBA" id="ARBA00022723"/>
    </source>
</evidence>
<dbReference type="AlphaFoldDB" id="A0A081B9E8"/>
<accession>A0A081B9E8</accession>
<dbReference type="Proteomes" id="UP000028702">
    <property type="component" value="Unassembled WGS sequence"/>
</dbReference>
<keyword evidence="4" id="KW-0378">Hydrolase</keyword>